<dbReference type="InterPro" id="IPR050458">
    <property type="entry name" value="LolB"/>
</dbReference>
<dbReference type="InterPro" id="IPR043737">
    <property type="entry name" value="DUF5682"/>
</dbReference>
<dbReference type="Proteomes" id="UP000199518">
    <property type="component" value="Unassembled WGS sequence"/>
</dbReference>
<dbReference type="PANTHER" id="PTHR30634:SF14">
    <property type="match status" value="1"/>
</dbReference>
<accession>A0A1I3FCW8</accession>
<dbReference type="EMBL" id="FOQD01000005">
    <property type="protein sequence ID" value="SFI08994.1"/>
    <property type="molecule type" value="Genomic_DNA"/>
</dbReference>
<dbReference type="Pfam" id="PF18934">
    <property type="entry name" value="DUF5682"/>
    <property type="match status" value="1"/>
</dbReference>
<reference evidence="2" key="1">
    <citation type="submission" date="2016-10" db="EMBL/GenBank/DDBJ databases">
        <authorList>
            <person name="Varghese N."/>
            <person name="Submissions S."/>
        </authorList>
    </citation>
    <scope>NUCLEOTIDE SEQUENCE [LARGE SCALE GENOMIC DNA]</scope>
    <source>
        <strain evidence="2">DSM 26348</strain>
    </source>
</reference>
<name>A0A1I3FCW8_9PLAN</name>
<dbReference type="RefSeq" id="WP_217647049.1">
    <property type="nucleotide sequence ID" value="NZ_FOQD01000005.1"/>
</dbReference>
<dbReference type="AlphaFoldDB" id="A0A1I3FCW8"/>
<organism evidence="1 2">
    <name type="scientific">Planctomicrobium piriforme</name>
    <dbReference type="NCBI Taxonomy" id="1576369"/>
    <lineage>
        <taxon>Bacteria</taxon>
        <taxon>Pseudomonadati</taxon>
        <taxon>Planctomycetota</taxon>
        <taxon>Planctomycetia</taxon>
        <taxon>Planctomycetales</taxon>
        <taxon>Planctomycetaceae</taxon>
        <taxon>Planctomicrobium</taxon>
    </lineage>
</organism>
<sequence length="742" mass="82212">MRDALEALQPDVVVIEMPADVESALPLAREATLQPPVALLVYPNDEPRRATIYPFAVFSPEWQALQWGLSHNVPVRAMDLPMSHRLALDQMPQLPTELPFKSEDSATPEQKLDEPTWRTDPLALLAEAAGYHDHELWWEELIERRQDANGLFAAILDAMRAVREEVPFASERDLLREAFMRKTIRGVLKAGFQRVAVICGAWHAPVLDETAIAGKRPGCRIKEDNDRLKKLPKIKTIPTWIPWTHGRLAYRSGYGAGVHSPGWYAHLWASSSDAPTRWLVDAGRLLREQDLSASSASLIEASRLADALAALRDRRAPGLQELNEAILTVMCQGESAPLRLIRRRLELGDRLGSVPADAPAVPLDCDVKRLQTSLRLKPSPHAKMIDLDLRTENGRERSWLLHRLNLLGIAWGTRTGDGSNTSTFHEVWNLQWDPEFAIAIIEANVWGNTVVEATSAKVTDLALKTTVLSDLTKLLDSVLLAQLAEAVPVVMQRIQATAAVATDVVHLMEAVLPLARIQRYGDVRQTDTQGLEPILVGIVERVVAGLPTACTSVDDDAAARLVEAMAQVQSALDLLQWPFLADDWRERLRSLAEGSMHGLIRGWCCRSLLEQGLIDAGELDGLTRRALSRGVDPAQAAAWITGLLRGSGLLLLHQDLVWLVMDAWLSDLSDETFMATLPLLRRAFSEFSPAERRQMGSKLKRLQPDTVESARSVRDERPALNSARAALVLPVLAQILGVRHAD</sequence>
<evidence type="ECO:0000313" key="1">
    <source>
        <dbReference type="EMBL" id="SFI08994.1"/>
    </source>
</evidence>
<dbReference type="STRING" id="1576369.SAMN05421753_105181"/>
<dbReference type="PANTHER" id="PTHR30634">
    <property type="entry name" value="OUTER MEMBRANE LOLAB LIPOPROTEIN INSERTION APPARATUS"/>
    <property type="match status" value="1"/>
</dbReference>
<keyword evidence="2" id="KW-1185">Reference proteome</keyword>
<protein>
    <submittedName>
        <fullName evidence="1">Uncharacterized protein</fullName>
    </submittedName>
</protein>
<evidence type="ECO:0000313" key="2">
    <source>
        <dbReference type="Proteomes" id="UP000199518"/>
    </source>
</evidence>
<gene>
    <name evidence="1" type="ORF">SAMN05421753_105181</name>
</gene>
<proteinExistence type="predicted"/>